<dbReference type="Gene3D" id="3.40.50.1000">
    <property type="entry name" value="HAD superfamily/HAD-like"/>
    <property type="match status" value="1"/>
</dbReference>
<gene>
    <name evidence="1" type="ORF">BE221DRAFT_74627</name>
</gene>
<accession>A0A1Y5IGU0</accession>
<dbReference type="SUPFAM" id="SSF56784">
    <property type="entry name" value="HAD-like"/>
    <property type="match status" value="1"/>
</dbReference>
<sequence length="301" mass="33508">MTITTLARAPTTPRVARTNIRAPSARRASSAVARADRDGVIFALDFDGVVCDSVGESSLSAWKHGVELWPEVFDTPEATTAKPRVLEELRAVRPVVETGYENTTLARALLEKLDGYGVEDILNEWDQISGGLMQRWGLDRATMVEAFGRIRDDWIEEDFDGWLEPNALYPGVAEAVKRAQARSDAAVKIVTTKQGRFALAIMERMGGLVIPEEDMFSTTVSGIPKTDVLRTFGTEGKWRKIFVEDKLSTLEKVCKADDLNEWELYLVNWGYNTPEERARANANPRIKVIGVDAFINMLEAA</sequence>
<name>A0A1Y5IGU0_OSTTA</name>
<evidence type="ECO:0008006" key="2">
    <source>
        <dbReference type="Google" id="ProtNLM"/>
    </source>
</evidence>
<dbReference type="EMBL" id="KZ155784">
    <property type="protein sequence ID" value="OUS46195.1"/>
    <property type="molecule type" value="Genomic_DNA"/>
</dbReference>
<reference evidence="1" key="1">
    <citation type="submission" date="2017-04" db="EMBL/GenBank/DDBJ databases">
        <title>Population genomics of picophytoplankton unveils novel chromosome hypervariability.</title>
        <authorList>
            <consortium name="DOE Joint Genome Institute"/>
            <person name="Blanc-Mathieu R."/>
            <person name="Krasovec M."/>
            <person name="Hebrard M."/>
            <person name="Yau S."/>
            <person name="Desgranges E."/>
            <person name="Martin J."/>
            <person name="Schackwitz W."/>
            <person name="Kuo A."/>
            <person name="Salin G."/>
            <person name="Donnadieu C."/>
            <person name="Desdevises Y."/>
            <person name="Sanchez-Ferandin S."/>
            <person name="Moreau H."/>
            <person name="Rivals E."/>
            <person name="Grigoriev I.V."/>
            <person name="Grimsley N."/>
            <person name="Eyre-Walker A."/>
            <person name="Piganeau G."/>
        </authorList>
    </citation>
    <scope>NUCLEOTIDE SEQUENCE [LARGE SCALE GENOMIC DNA]</scope>
    <source>
        <strain evidence="1">RCC 1115</strain>
    </source>
</reference>
<organism evidence="1">
    <name type="scientific">Ostreococcus tauri</name>
    <name type="common">Marine green alga</name>
    <dbReference type="NCBI Taxonomy" id="70448"/>
    <lineage>
        <taxon>Eukaryota</taxon>
        <taxon>Viridiplantae</taxon>
        <taxon>Chlorophyta</taxon>
        <taxon>Mamiellophyceae</taxon>
        <taxon>Mamiellales</taxon>
        <taxon>Bathycoccaceae</taxon>
        <taxon>Ostreococcus</taxon>
    </lineage>
</organism>
<dbReference type="Proteomes" id="UP000195557">
    <property type="component" value="Unassembled WGS sequence"/>
</dbReference>
<evidence type="ECO:0000313" key="1">
    <source>
        <dbReference type="EMBL" id="OUS46195.1"/>
    </source>
</evidence>
<dbReference type="eggNOG" id="ENOG502QWNX">
    <property type="taxonomic scope" value="Eukaryota"/>
</dbReference>
<dbReference type="InterPro" id="IPR023214">
    <property type="entry name" value="HAD_sf"/>
</dbReference>
<dbReference type="AlphaFoldDB" id="A0A1Y5IGU0"/>
<dbReference type="InterPro" id="IPR036412">
    <property type="entry name" value="HAD-like_sf"/>
</dbReference>
<proteinExistence type="predicted"/>
<protein>
    <recommendedName>
        <fullName evidence="2">HAD-like domain</fullName>
    </recommendedName>
</protein>